<dbReference type="GO" id="GO:0016887">
    <property type="term" value="F:ATP hydrolysis activity"/>
    <property type="evidence" value="ECO:0007669"/>
    <property type="project" value="InterPro"/>
</dbReference>
<organism evidence="5 6">
    <name type="scientific">Compostibacillus humi</name>
    <dbReference type="NCBI Taxonomy" id="1245525"/>
    <lineage>
        <taxon>Bacteria</taxon>
        <taxon>Bacillati</taxon>
        <taxon>Bacillota</taxon>
        <taxon>Bacilli</taxon>
        <taxon>Bacillales</taxon>
        <taxon>Bacillaceae</taxon>
        <taxon>Compostibacillus</taxon>
    </lineage>
</organism>
<dbReference type="Gene3D" id="3.40.50.300">
    <property type="entry name" value="P-loop containing nucleotide triphosphate hydrolases"/>
    <property type="match status" value="1"/>
</dbReference>
<dbReference type="PROSITE" id="PS50893">
    <property type="entry name" value="ABC_TRANSPORTER_2"/>
    <property type="match status" value="1"/>
</dbReference>
<dbReference type="SMART" id="SM00382">
    <property type="entry name" value="AAA"/>
    <property type="match status" value="1"/>
</dbReference>
<dbReference type="PANTHER" id="PTHR42788:SF2">
    <property type="entry name" value="ABC TRANSPORTER ATP-BINDING PROTEIN"/>
    <property type="match status" value="1"/>
</dbReference>
<dbReference type="InterPro" id="IPR027417">
    <property type="entry name" value="P-loop_NTPase"/>
</dbReference>
<comment type="caution">
    <text evidence="5">The sequence shown here is derived from an EMBL/GenBank/DDBJ whole genome shotgun (WGS) entry which is preliminary data.</text>
</comment>
<dbReference type="CDD" id="cd03293">
    <property type="entry name" value="ABC_NrtD_SsuB_transporters"/>
    <property type="match status" value="1"/>
</dbReference>
<dbReference type="AlphaFoldDB" id="A0A8J2XES6"/>
<reference evidence="5" key="2">
    <citation type="submission" date="2020-09" db="EMBL/GenBank/DDBJ databases">
        <authorList>
            <person name="Sun Q."/>
            <person name="Zhou Y."/>
        </authorList>
    </citation>
    <scope>NUCLEOTIDE SEQUENCE</scope>
    <source>
        <strain evidence="5">CGMCC 1.12360</strain>
    </source>
</reference>
<evidence type="ECO:0000313" key="6">
    <source>
        <dbReference type="Proteomes" id="UP000602050"/>
    </source>
</evidence>
<keyword evidence="1" id="KW-0813">Transport</keyword>
<evidence type="ECO:0000256" key="2">
    <source>
        <dbReference type="ARBA" id="ARBA00022741"/>
    </source>
</evidence>
<dbReference type="PANTHER" id="PTHR42788">
    <property type="entry name" value="TAURINE IMPORT ATP-BINDING PROTEIN-RELATED"/>
    <property type="match status" value="1"/>
</dbReference>
<dbReference type="RefSeq" id="WP_188391924.1">
    <property type="nucleotide sequence ID" value="NZ_BMEV01000026.1"/>
</dbReference>
<protein>
    <submittedName>
        <fullName evidence="5">ABC transporter ATP-binding protein</fullName>
    </submittedName>
</protein>
<dbReference type="InterPro" id="IPR003439">
    <property type="entry name" value="ABC_transporter-like_ATP-bd"/>
</dbReference>
<evidence type="ECO:0000313" key="5">
    <source>
        <dbReference type="EMBL" id="GFZ75633.1"/>
    </source>
</evidence>
<proteinExistence type="predicted"/>
<keyword evidence="2" id="KW-0547">Nucleotide-binding</keyword>
<gene>
    <name evidence="5" type="ORF">GCM10010978_16580</name>
</gene>
<evidence type="ECO:0000256" key="1">
    <source>
        <dbReference type="ARBA" id="ARBA00022448"/>
    </source>
</evidence>
<dbReference type="InterPro" id="IPR050166">
    <property type="entry name" value="ABC_transporter_ATP-bind"/>
</dbReference>
<feature type="domain" description="ABC transporter" evidence="4">
    <location>
        <begin position="4"/>
        <end position="228"/>
    </location>
</feature>
<keyword evidence="6" id="KW-1185">Reference proteome</keyword>
<reference evidence="5" key="1">
    <citation type="journal article" date="2014" name="Int. J. Syst. Evol. Microbiol.">
        <title>Complete genome sequence of Corynebacterium casei LMG S-19264T (=DSM 44701T), isolated from a smear-ripened cheese.</title>
        <authorList>
            <consortium name="US DOE Joint Genome Institute (JGI-PGF)"/>
            <person name="Walter F."/>
            <person name="Albersmeier A."/>
            <person name="Kalinowski J."/>
            <person name="Ruckert C."/>
        </authorList>
    </citation>
    <scope>NUCLEOTIDE SEQUENCE</scope>
    <source>
        <strain evidence="5">CGMCC 1.12360</strain>
    </source>
</reference>
<dbReference type="SUPFAM" id="SSF52540">
    <property type="entry name" value="P-loop containing nucleoside triphosphate hydrolases"/>
    <property type="match status" value="1"/>
</dbReference>
<accession>A0A8J2XES6</accession>
<dbReference type="Proteomes" id="UP000602050">
    <property type="component" value="Unassembled WGS sequence"/>
</dbReference>
<dbReference type="PROSITE" id="PS00211">
    <property type="entry name" value="ABC_TRANSPORTER_1"/>
    <property type="match status" value="1"/>
</dbReference>
<name>A0A8J2XES6_9BACI</name>
<dbReference type="InterPro" id="IPR003593">
    <property type="entry name" value="AAA+_ATPase"/>
</dbReference>
<dbReference type="Pfam" id="PF00005">
    <property type="entry name" value="ABC_tran"/>
    <property type="match status" value="1"/>
</dbReference>
<dbReference type="GO" id="GO:0005524">
    <property type="term" value="F:ATP binding"/>
    <property type="evidence" value="ECO:0007669"/>
    <property type="project" value="UniProtKB-KW"/>
</dbReference>
<dbReference type="EMBL" id="BMEV01000026">
    <property type="protein sequence ID" value="GFZ75633.1"/>
    <property type="molecule type" value="Genomic_DNA"/>
</dbReference>
<dbReference type="InterPro" id="IPR017871">
    <property type="entry name" value="ABC_transporter-like_CS"/>
</dbReference>
<evidence type="ECO:0000256" key="3">
    <source>
        <dbReference type="ARBA" id="ARBA00022840"/>
    </source>
</evidence>
<keyword evidence="3 5" id="KW-0067">ATP-binding</keyword>
<evidence type="ECO:0000259" key="4">
    <source>
        <dbReference type="PROSITE" id="PS50893"/>
    </source>
</evidence>
<sequence>MNQLEIHNLAKFYGTKKVLKDISFTVRDGEFVSILGPSGSGKSTLFQMIGGITKPSSGTIYLNGKNINGKRGHISYTPQSASLLPWRTVLENVVLGQEIAGKKDLEKARKMIKRAGLEGFEEAYPHELSGGMKQRVSFIRSMMSPQSLILLDEPFSALDEFTRLDMQQWLLSIWEEHKKSILFVTHNIEEALFLSDRIIVFSSSPTTIKQEFSLPFPRPRDRKILLTDEFLHWKRKIYQSLSGDESEQLSK</sequence>